<dbReference type="GeneID" id="54577048"/>
<organism evidence="1 2">
    <name type="scientific">Trematosphaeria pertusa</name>
    <dbReference type="NCBI Taxonomy" id="390896"/>
    <lineage>
        <taxon>Eukaryota</taxon>
        <taxon>Fungi</taxon>
        <taxon>Dikarya</taxon>
        <taxon>Ascomycota</taxon>
        <taxon>Pezizomycotina</taxon>
        <taxon>Dothideomycetes</taxon>
        <taxon>Pleosporomycetidae</taxon>
        <taxon>Pleosporales</taxon>
        <taxon>Massarineae</taxon>
        <taxon>Trematosphaeriaceae</taxon>
        <taxon>Trematosphaeria</taxon>
    </lineage>
</organism>
<evidence type="ECO:0000313" key="2">
    <source>
        <dbReference type="Proteomes" id="UP000800094"/>
    </source>
</evidence>
<dbReference type="OrthoDB" id="3869073at2759"/>
<sequence length="90" mass="11032">MCTEYYWKFRPCAHERFINWKYCSVLLPRERVPAMGHQCRRYKKRYRDNQQSYNCYQCMHERAAPLSGSPACDLSCGLWAWMCRRLRGRR</sequence>
<keyword evidence="2" id="KW-1185">Reference proteome</keyword>
<dbReference type="Proteomes" id="UP000800094">
    <property type="component" value="Unassembled WGS sequence"/>
</dbReference>
<proteinExistence type="predicted"/>
<accession>A0A6A6IEX0</accession>
<protein>
    <submittedName>
        <fullName evidence="1">Uncharacterized protein</fullName>
    </submittedName>
</protein>
<dbReference type="AlphaFoldDB" id="A0A6A6IEX0"/>
<name>A0A6A6IEX0_9PLEO</name>
<evidence type="ECO:0000313" key="1">
    <source>
        <dbReference type="EMBL" id="KAF2248971.1"/>
    </source>
</evidence>
<reference evidence="1" key="1">
    <citation type="journal article" date="2020" name="Stud. Mycol.">
        <title>101 Dothideomycetes genomes: a test case for predicting lifestyles and emergence of pathogens.</title>
        <authorList>
            <person name="Haridas S."/>
            <person name="Albert R."/>
            <person name="Binder M."/>
            <person name="Bloem J."/>
            <person name="Labutti K."/>
            <person name="Salamov A."/>
            <person name="Andreopoulos B."/>
            <person name="Baker S."/>
            <person name="Barry K."/>
            <person name="Bills G."/>
            <person name="Bluhm B."/>
            <person name="Cannon C."/>
            <person name="Castanera R."/>
            <person name="Culley D."/>
            <person name="Daum C."/>
            <person name="Ezra D."/>
            <person name="Gonzalez J."/>
            <person name="Henrissat B."/>
            <person name="Kuo A."/>
            <person name="Liang C."/>
            <person name="Lipzen A."/>
            <person name="Lutzoni F."/>
            <person name="Magnuson J."/>
            <person name="Mondo S."/>
            <person name="Nolan M."/>
            <person name="Ohm R."/>
            <person name="Pangilinan J."/>
            <person name="Park H.-J."/>
            <person name="Ramirez L."/>
            <person name="Alfaro M."/>
            <person name="Sun H."/>
            <person name="Tritt A."/>
            <person name="Yoshinaga Y."/>
            <person name="Zwiers L.-H."/>
            <person name="Turgeon B."/>
            <person name="Goodwin S."/>
            <person name="Spatafora J."/>
            <person name="Crous P."/>
            <person name="Grigoriev I."/>
        </authorList>
    </citation>
    <scope>NUCLEOTIDE SEQUENCE</scope>
    <source>
        <strain evidence="1">CBS 122368</strain>
    </source>
</reference>
<dbReference type="EMBL" id="ML987195">
    <property type="protein sequence ID" value="KAF2248971.1"/>
    <property type="molecule type" value="Genomic_DNA"/>
</dbReference>
<gene>
    <name evidence="1" type="ORF">BU26DRAFT_427158</name>
</gene>
<dbReference type="RefSeq" id="XP_033683975.1">
    <property type="nucleotide sequence ID" value="XM_033823718.1"/>
</dbReference>